<name>A0A4R7ZFX9_9FIRM</name>
<accession>A0A4R7ZFX9</accession>
<feature type="transmembrane region" description="Helical" evidence="1">
    <location>
        <begin position="6"/>
        <end position="23"/>
    </location>
</feature>
<keyword evidence="1" id="KW-0812">Transmembrane</keyword>
<feature type="transmembrane region" description="Helical" evidence="1">
    <location>
        <begin position="54"/>
        <end position="76"/>
    </location>
</feature>
<keyword evidence="3" id="KW-1185">Reference proteome</keyword>
<organism evidence="2 3">
    <name type="scientific">Breznakia blatticola</name>
    <dbReference type="NCBI Taxonomy" id="1754012"/>
    <lineage>
        <taxon>Bacteria</taxon>
        <taxon>Bacillati</taxon>
        <taxon>Bacillota</taxon>
        <taxon>Erysipelotrichia</taxon>
        <taxon>Erysipelotrichales</taxon>
        <taxon>Erysipelotrichaceae</taxon>
        <taxon>Breznakia</taxon>
    </lineage>
</organism>
<keyword evidence="1" id="KW-0472">Membrane</keyword>
<dbReference type="AlphaFoldDB" id="A0A4R7ZFX9"/>
<evidence type="ECO:0000313" key="3">
    <source>
        <dbReference type="Proteomes" id="UP000294743"/>
    </source>
</evidence>
<dbReference type="EMBL" id="SODD01000022">
    <property type="protein sequence ID" value="TDW16537.1"/>
    <property type="molecule type" value="Genomic_DNA"/>
</dbReference>
<protein>
    <submittedName>
        <fullName evidence="2">Uncharacterized protein</fullName>
    </submittedName>
</protein>
<evidence type="ECO:0000256" key="1">
    <source>
        <dbReference type="SAM" id="Phobius"/>
    </source>
</evidence>
<comment type="caution">
    <text evidence="2">The sequence shown here is derived from an EMBL/GenBank/DDBJ whole genome shotgun (WGS) entry which is preliminary data.</text>
</comment>
<proteinExistence type="predicted"/>
<gene>
    <name evidence="2" type="ORF">EDD63_12219</name>
</gene>
<feature type="transmembrane region" description="Helical" evidence="1">
    <location>
        <begin position="82"/>
        <end position="99"/>
    </location>
</feature>
<reference evidence="2 3" key="1">
    <citation type="submission" date="2019-03" db="EMBL/GenBank/DDBJ databases">
        <title>Genomic Encyclopedia of Type Strains, Phase IV (KMG-IV): sequencing the most valuable type-strain genomes for metagenomic binning, comparative biology and taxonomic classification.</title>
        <authorList>
            <person name="Goeker M."/>
        </authorList>
    </citation>
    <scope>NUCLEOTIDE SEQUENCE [LARGE SCALE GENOMIC DNA]</scope>
    <source>
        <strain evidence="2 3">DSM 28867</strain>
    </source>
</reference>
<evidence type="ECO:0000313" key="2">
    <source>
        <dbReference type="EMBL" id="TDW16537.1"/>
    </source>
</evidence>
<keyword evidence="1" id="KW-1133">Transmembrane helix</keyword>
<dbReference type="Proteomes" id="UP000294743">
    <property type="component" value="Unassembled WGS sequence"/>
</dbReference>
<sequence>MLGMVITNIAYWTIAFVIYGIRLSSKKALIFGDYTFYYKLDDEKKEKYMDESRILVKKALIALGIVLNFPFVINAYITNDTIGLVLLIASYLLYVTWYLHEDKKLKQRFSNESLK</sequence>
<dbReference type="RefSeq" id="WP_134169820.1">
    <property type="nucleotide sequence ID" value="NZ_SODD01000022.1"/>
</dbReference>